<evidence type="ECO:0000313" key="2">
    <source>
        <dbReference type="EMBL" id="PZF78319.1"/>
    </source>
</evidence>
<dbReference type="Proteomes" id="UP000248795">
    <property type="component" value="Unassembled WGS sequence"/>
</dbReference>
<comment type="caution">
    <text evidence="2">The sequence shown here is derived from an EMBL/GenBank/DDBJ whole genome shotgun (WGS) entry which is preliminary data.</text>
</comment>
<dbReference type="RefSeq" id="WP_111195647.1">
    <property type="nucleotide sequence ID" value="NZ_QKVK01000001.1"/>
</dbReference>
<evidence type="ECO:0000313" key="3">
    <source>
        <dbReference type="Proteomes" id="UP000248795"/>
    </source>
</evidence>
<feature type="chain" id="PRO_5016138249" evidence="1">
    <location>
        <begin position="22"/>
        <end position="96"/>
    </location>
</feature>
<evidence type="ECO:0000256" key="1">
    <source>
        <dbReference type="SAM" id="SignalP"/>
    </source>
</evidence>
<reference evidence="3" key="1">
    <citation type="submission" date="2018-06" db="EMBL/GenBank/DDBJ databases">
        <title>Aestuariibacter litoralis strain KCTC 52945T.</title>
        <authorList>
            <person name="Li X."/>
            <person name="Salam N."/>
            <person name="Li J.-L."/>
            <person name="Chen Y.-M."/>
            <person name="Yang Z.-W."/>
            <person name="Zhang L.-Y."/>
            <person name="Han M.-X."/>
            <person name="Xiao M."/>
            <person name="Li W.-J."/>
        </authorList>
    </citation>
    <scope>NUCLEOTIDE SEQUENCE [LARGE SCALE GENOMIC DNA]</scope>
    <source>
        <strain evidence="3">KCTC 52945</strain>
    </source>
</reference>
<keyword evidence="3" id="KW-1185">Reference proteome</keyword>
<keyword evidence="1" id="KW-0732">Signal</keyword>
<organism evidence="2 3">
    <name type="scientific">Aestuariivirga litoralis</name>
    <dbReference type="NCBI Taxonomy" id="2650924"/>
    <lineage>
        <taxon>Bacteria</taxon>
        <taxon>Pseudomonadati</taxon>
        <taxon>Pseudomonadota</taxon>
        <taxon>Alphaproteobacteria</taxon>
        <taxon>Hyphomicrobiales</taxon>
        <taxon>Aestuariivirgaceae</taxon>
        <taxon>Aestuariivirga</taxon>
    </lineage>
</organism>
<accession>A0A2W2BQ51</accession>
<protein>
    <submittedName>
        <fullName evidence="2">Uncharacterized protein</fullName>
    </submittedName>
</protein>
<proteinExistence type="predicted"/>
<dbReference type="EMBL" id="QKVK01000001">
    <property type="protein sequence ID" value="PZF78319.1"/>
    <property type="molecule type" value="Genomic_DNA"/>
</dbReference>
<dbReference type="AlphaFoldDB" id="A0A2W2BQ51"/>
<gene>
    <name evidence="2" type="ORF">DK847_00380</name>
</gene>
<sequence>MLRVCCLSLLLVLSTSLPAQAGDSGEVIDFPCLKNLGDGRVLVDGTQWDDAMRSLGHVLTDGAYVPYEVLSFELKKKQDDTWAEGQCRMKLLPVAR</sequence>
<name>A0A2W2BQ51_9HYPH</name>
<feature type="signal peptide" evidence="1">
    <location>
        <begin position="1"/>
        <end position="21"/>
    </location>
</feature>